<dbReference type="Proteomes" id="UP000199658">
    <property type="component" value="Unassembled WGS sequence"/>
</dbReference>
<name>A0A1I6FS27_9RHOB</name>
<keyword evidence="2" id="KW-1185">Reference proteome</keyword>
<dbReference type="AlphaFoldDB" id="A0A1I6FS27"/>
<evidence type="ECO:0000313" key="2">
    <source>
        <dbReference type="Proteomes" id="UP000199658"/>
    </source>
</evidence>
<sequence length="109" mass="11802">MNFGFGPAATIVIISTISASTPAVSECVRELNWLVVQNSCDRCIKVEVESENCFGTKYSKVDLRANETKKLRVAFPQPPSAQFQCNSASFKLVGEEPCVRAGRAISGSN</sequence>
<proteinExistence type="predicted"/>
<protein>
    <submittedName>
        <fullName evidence="1">Uncharacterized protein</fullName>
    </submittedName>
</protein>
<dbReference type="EMBL" id="FOYO01000001">
    <property type="protein sequence ID" value="SFR32762.1"/>
    <property type="molecule type" value="Genomic_DNA"/>
</dbReference>
<organism evidence="1 2">
    <name type="scientific">Litoreibacter janthinus</name>
    <dbReference type="NCBI Taxonomy" id="670154"/>
    <lineage>
        <taxon>Bacteria</taxon>
        <taxon>Pseudomonadati</taxon>
        <taxon>Pseudomonadota</taxon>
        <taxon>Alphaproteobacteria</taxon>
        <taxon>Rhodobacterales</taxon>
        <taxon>Roseobacteraceae</taxon>
        <taxon>Litoreibacter</taxon>
    </lineage>
</organism>
<evidence type="ECO:0000313" key="1">
    <source>
        <dbReference type="EMBL" id="SFR32762.1"/>
    </source>
</evidence>
<reference evidence="2" key="1">
    <citation type="submission" date="2016-10" db="EMBL/GenBank/DDBJ databases">
        <authorList>
            <person name="Varghese N."/>
            <person name="Submissions S."/>
        </authorList>
    </citation>
    <scope>NUCLEOTIDE SEQUENCE [LARGE SCALE GENOMIC DNA]</scope>
    <source>
        <strain evidence="2">DSM 26921</strain>
    </source>
</reference>
<accession>A0A1I6FS27</accession>
<gene>
    <name evidence="1" type="ORF">SAMN04488002_0197</name>
</gene>